<proteinExistence type="predicted"/>
<sequence>MVNVFIGIPLSVIRVSAPFGACLAKKAGLKNGCGRHPNGTKKKRLADAKILRRCDAEVSMHSEE</sequence>
<keyword evidence="2" id="KW-1185">Reference proteome</keyword>
<dbReference type="EMBL" id="AECV01000037">
    <property type="protein sequence ID" value="EFW29112.1"/>
    <property type="molecule type" value="Genomic_DNA"/>
</dbReference>
<name>E7N3Z1_9FIRM</name>
<protein>
    <submittedName>
        <fullName evidence="1">Uncharacterized protein</fullName>
    </submittedName>
</protein>
<evidence type="ECO:0000313" key="2">
    <source>
        <dbReference type="Proteomes" id="UP000004633"/>
    </source>
</evidence>
<evidence type="ECO:0000313" key="1">
    <source>
        <dbReference type="EMBL" id="EFW29112.1"/>
    </source>
</evidence>
<organism evidence="1 2">
    <name type="scientific">Selenomonas artemidis F0399</name>
    <dbReference type="NCBI Taxonomy" id="749551"/>
    <lineage>
        <taxon>Bacteria</taxon>
        <taxon>Bacillati</taxon>
        <taxon>Bacillota</taxon>
        <taxon>Negativicutes</taxon>
        <taxon>Selenomonadales</taxon>
        <taxon>Selenomonadaceae</taxon>
        <taxon>Selenomonas</taxon>
    </lineage>
</organism>
<dbReference type="HOGENOM" id="CLU_2865314_0_0_9"/>
<dbReference type="AlphaFoldDB" id="E7N3Z1"/>
<reference evidence="1 2" key="1">
    <citation type="submission" date="2010-08" db="EMBL/GenBank/DDBJ databases">
        <authorList>
            <person name="Weinstock G."/>
            <person name="Sodergren E."/>
            <person name="Clifton S."/>
            <person name="Fulton L."/>
            <person name="Fulton B."/>
            <person name="Courtney L."/>
            <person name="Fronick C."/>
            <person name="Harrison M."/>
            <person name="Strong C."/>
            <person name="Farmer C."/>
            <person name="Delahaunty K."/>
            <person name="Markovic C."/>
            <person name="Hall O."/>
            <person name="Minx P."/>
            <person name="Tomlinson C."/>
            <person name="Mitreva M."/>
            <person name="Hou S."/>
            <person name="Chen J."/>
            <person name="Wollam A."/>
            <person name="Pepin K.H."/>
            <person name="Johnson M."/>
            <person name="Bhonagiri V."/>
            <person name="Zhang X."/>
            <person name="Suruliraj S."/>
            <person name="Warren W."/>
            <person name="Chinwalla A."/>
            <person name="Mardis E.R."/>
            <person name="Wilson R.K."/>
        </authorList>
    </citation>
    <scope>NUCLEOTIDE SEQUENCE [LARGE SCALE GENOMIC DNA]</scope>
    <source>
        <strain evidence="1 2">F0399</strain>
    </source>
</reference>
<accession>E7N3Z1</accession>
<gene>
    <name evidence="1" type="ORF">HMPREF9555_01730</name>
</gene>
<comment type="caution">
    <text evidence="1">The sequence shown here is derived from an EMBL/GenBank/DDBJ whole genome shotgun (WGS) entry which is preliminary data.</text>
</comment>
<dbReference type="Proteomes" id="UP000004633">
    <property type="component" value="Unassembled WGS sequence"/>
</dbReference>